<keyword evidence="8" id="KW-1185">Reference proteome</keyword>
<comment type="subcellular location">
    <subcellularLocation>
        <location evidence="1">Membrane</location>
        <topology evidence="1">Multi-pass membrane protein</topology>
    </subcellularLocation>
</comment>
<sequence length="229" mass="23687">MTARLSSAVGVVLASARVQLLVLLGAWRIPVVLGVVQASLLLLVVLALPAQVTPAYASRAAAGVLLISFWSATVWTGAGILQRERAEGTLAPCMAAVRDFRLVLVGKALGASGASALITGTTITVVLVAVRQPLHVAQPGWLGVGLLAVLLSGLTFGVGLSSLFVRTRFAPQLSAVLLYPVFLLGGLLTPLSSIPAGVRWLSWGSACAGAWPFWPARSPEPPTCSRCSC</sequence>
<dbReference type="Pfam" id="PF01061">
    <property type="entry name" value="ABC2_membrane"/>
    <property type="match status" value="1"/>
</dbReference>
<protein>
    <recommendedName>
        <fullName evidence="6">ABC-2 type transporter transmembrane domain-containing protein</fullName>
    </recommendedName>
</protein>
<proteinExistence type="predicted"/>
<feature type="domain" description="ABC-2 type transporter transmembrane" evidence="6">
    <location>
        <begin position="26"/>
        <end position="203"/>
    </location>
</feature>
<organism evidence="7 8">
    <name type="scientific">Phytohabitans suffuscus</name>
    <dbReference type="NCBI Taxonomy" id="624315"/>
    <lineage>
        <taxon>Bacteria</taxon>
        <taxon>Bacillati</taxon>
        <taxon>Actinomycetota</taxon>
        <taxon>Actinomycetes</taxon>
        <taxon>Micromonosporales</taxon>
        <taxon>Micromonosporaceae</taxon>
    </lineage>
</organism>
<name>A0A6F8YRU2_9ACTN</name>
<dbReference type="Proteomes" id="UP000503011">
    <property type="component" value="Chromosome"/>
</dbReference>
<feature type="transmembrane region" description="Helical" evidence="5">
    <location>
        <begin position="176"/>
        <end position="194"/>
    </location>
</feature>
<dbReference type="AlphaFoldDB" id="A0A6F8YRU2"/>
<evidence type="ECO:0000313" key="8">
    <source>
        <dbReference type="Proteomes" id="UP000503011"/>
    </source>
</evidence>
<dbReference type="KEGG" id="psuu:Psuf_059610"/>
<dbReference type="GO" id="GO:0140359">
    <property type="term" value="F:ABC-type transporter activity"/>
    <property type="evidence" value="ECO:0007669"/>
    <property type="project" value="InterPro"/>
</dbReference>
<dbReference type="RefSeq" id="WP_232075920.1">
    <property type="nucleotide sequence ID" value="NZ_AP022871.1"/>
</dbReference>
<feature type="transmembrane region" description="Helical" evidence="5">
    <location>
        <begin position="141"/>
        <end position="164"/>
    </location>
</feature>
<evidence type="ECO:0000259" key="6">
    <source>
        <dbReference type="Pfam" id="PF01061"/>
    </source>
</evidence>
<accession>A0A6F8YRU2</accession>
<feature type="transmembrane region" description="Helical" evidence="5">
    <location>
        <begin position="31"/>
        <end position="48"/>
    </location>
</feature>
<keyword evidence="4 5" id="KW-0472">Membrane</keyword>
<feature type="transmembrane region" description="Helical" evidence="5">
    <location>
        <begin position="60"/>
        <end position="81"/>
    </location>
</feature>
<keyword evidence="3 5" id="KW-1133">Transmembrane helix</keyword>
<evidence type="ECO:0000256" key="4">
    <source>
        <dbReference type="ARBA" id="ARBA00023136"/>
    </source>
</evidence>
<evidence type="ECO:0000256" key="5">
    <source>
        <dbReference type="SAM" id="Phobius"/>
    </source>
</evidence>
<reference evidence="7 8" key="2">
    <citation type="submission" date="2020-03" db="EMBL/GenBank/DDBJ databases">
        <authorList>
            <person name="Ichikawa N."/>
            <person name="Kimura A."/>
            <person name="Kitahashi Y."/>
            <person name="Uohara A."/>
        </authorList>
    </citation>
    <scope>NUCLEOTIDE SEQUENCE [LARGE SCALE GENOMIC DNA]</scope>
    <source>
        <strain evidence="7 8">NBRC 105367</strain>
    </source>
</reference>
<evidence type="ECO:0000256" key="2">
    <source>
        <dbReference type="ARBA" id="ARBA00022692"/>
    </source>
</evidence>
<reference evidence="7 8" key="1">
    <citation type="submission" date="2020-03" db="EMBL/GenBank/DDBJ databases">
        <title>Whole genome shotgun sequence of Phytohabitans suffuscus NBRC 105367.</title>
        <authorList>
            <person name="Komaki H."/>
            <person name="Tamura T."/>
        </authorList>
    </citation>
    <scope>NUCLEOTIDE SEQUENCE [LARGE SCALE GENOMIC DNA]</scope>
    <source>
        <strain evidence="7 8">NBRC 105367</strain>
    </source>
</reference>
<evidence type="ECO:0000256" key="3">
    <source>
        <dbReference type="ARBA" id="ARBA00022989"/>
    </source>
</evidence>
<gene>
    <name evidence="7" type="ORF">Psuf_059610</name>
</gene>
<dbReference type="GO" id="GO:0016020">
    <property type="term" value="C:membrane"/>
    <property type="evidence" value="ECO:0007669"/>
    <property type="project" value="UniProtKB-SubCell"/>
</dbReference>
<feature type="transmembrane region" description="Helical" evidence="5">
    <location>
        <begin position="102"/>
        <end position="129"/>
    </location>
</feature>
<dbReference type="InterPro" id="IPR013525">
    <property type="entry name" value="ABC2_TM"/>
</dbReference>
<evidence type="ECO:0000313" key="7">
    <source>
        <dbReference type="EMBL" id="BCB88648.1"/>
    </source>
</evidence>
<keyword evidence="2 5" id="KW-0812">Transmembrane</keyword>
<dbReference type="EMBL" id="AP022871">
    <property type="protein sequence ID" value="BCB88648.1"/>
    <property type="molecule type" value="Genomic_DNA"/>
</dbReference>
<evidence type="ECO:0000256" key="1">
    <source>
        <dbReference type="ARBA" id="ARBA00004141"/>
    </source>
</evidence>